<evidence type="ECO:0000313" key="7">
    <source>
        <dbReference type="EMBL" id="PIS22040.1"/>
    </source>
</evidence>
<accession>A0A2H0XAS8</accession>
<keyword evidence="5 6" id="KW-0472">Membrane</keyword>
<keyword evidence="2" id="KW-0488">Methylation</keyword>
<evidence type="ECO:0000256" key="6">
    <source>
        <dbReference type="SAM" id="Phobius"/>
    </source>
</evidence>
<keyword evidence="3 6" id="KW-0812">Transmembrane</keyword>
<dbReference type="Gene3D" id="3.30.700.10">
    <property type="entry name" value="Glycoprotein, Type 4 Pilin"/>
    <property type="match status" value="1"/>
</dbReference>
<dbReference type="InterPro" id="IPR012902">
    <property type="entry name" value="N_methyl_site"/>
</dbReference>
<dbReference type="EMBL" id="PEYU01000094">
    <property type="protein sequence ID" value="PIS22040.1"/>
    <property type="molecule type" value="Genomic_DNA"/>
</dbReference>
<comment type="caution">
    <text evidence="7">The sequence shown here is derived from an EMBL/GenBank/DDBJ whole genome shotgun (WGS) entry which is preliminary data.</text>
</comment>
<proteinExistence type="predicted"/>
<dbReference type="Proteomes" id="UP000231252">
    <property type="component" value="Unassembled WGS sequence"/>
</dbReference>
<dbReference type="PROSITE" id="PS00409">
    <property type="entry name" value="PROKAR_NTER_METHYL"/>
    <property type="match status" value="1"/>
</dbReference>
<keyword evidence="4 6" id="KW-1133">Transmembrane helix</keyword>
<evidence type="ECO:0000256" key="2">
    <source>
        <dbReference type="ARBA" id="ARBA00022481"/>
    </source>
</evidence>
<gene>
    <name evidence="7" type="ORF">COT50_04105</name>
</gene>
<name>A0A2H0XAS8_UNCKA</name>
<feature type="transmembrane region" description="Helical" evidence="6">
    <location>
        <begin position="20"/>
        <end position="42"/>
    </location>
</feature>
<evidence type="ECO:0000313" key="8">
    <source>
        <dbReference type="Proteomes" id="UP000231252"/>
    </source>
</evidence>
<organism evidence="7 8">
    <name type="scientific">candidate division WWE3 bacterium CG08_land_8_20_14_0_20_41_10</name>
    <dbReference type="NCBI Taxonomy" id="1975085"/>
    <lineage>
        <taxon>Bacteria</taxon>
        <taxon>Katanobacteria</taxon>
    </lineage>
</organism>
<evidence type="ECO:0000256" key="3">
    <source>
        <dbReference type="ARBA" id="ARBA00022692"/>
    </source>
</evidence>
<evidence type="ECO:0000256" key="4">
    <source>
        <dbReference type="ARBA" id="ARBA00022989"/>
    </source>
</evidence>
<dbReference type="PANTHER" id="PTHR30093:SF44">
    <property type="entry name" value="TYPE II SECRETION SYSTEM CORE PROTEIN G"/>
    <property type="match status" value="1"/>
</dbReference>
<feature type="non-terminal residue" evidence="7">
    <location>
        <position position="117"/>
    </location>
</feature>
<evidence type="ECO:0000256" key="1">
    <source>
        <dbReference type="ARBA" id="ARBA00004167"/>
    </source>
</evidence>
<dbReference type="Pfam" id="PF07963">
    <property type="entry name" value="N_methyl"/>
    <property type="match status" value="1"/>
</dbReference>
<evidence type="ECO:0008006" key="9">
    <source>
        <dbReference type="Google" id="ProtNLM"/>
    </source>
</evidence>
<dbReference type="AlphaFoldDB" id="A0A2H0XAS8"/>
<sequence length="117" mass="12403">MSNNVIKNTKRGIGFASTKGFTLIELLVVIAIIGILSSVAFISLRGAPEKAKTVAAVQAQKTLQKASTLYALAMSFYPPDVGRGWDPGFAKPLPYNIDTGQDCAVNPADCPACTWCP</sequence>
<dbReference type="NCBIfam" id="TIGR02532">
    <property type="entry name" value="IV_pilin_GFxxxE"/>
    <property type="match status" value="1"/>
</dbReference>
<evidence type="ECO:0000256" key="5">
    <source>
        <dbReference type="ARBA" id="ARBA00023136"/>
    </source>
</evidence>
<dbReference type="GO" id="GO:0016020">
    <property type="term" value="C:membrane"/>
    <property type="evidence" value="ECO:0007669"/>
    <property type="project" value="UniProtKB-SubCell"/>
</dbReference>
<dbReference type="InterPro" id="IPR045584">
    <property type="entry name" value="Pilin-like"/>
</dbReference>
<dbReference type="SUPFAM" id="SSF54523">
    <property type="entry name" value="Pili subunits"/>
    <property type="match status" value="1"/>
</dbReference>
<dbReference type="PANTHER" id="PTHR30093">
    <property type="entry name" value="GENERAL SECRETION PATHWAY PROTEIN G"/>
    <property type="match status" value="1"/>
</dbReference>
<protein>
    <recommendedName>
        <fullName evidence="9">Type II secretion system protein GspG C-terminal domain-containing protein</fullName>
    </recommendedName>
</protein>
<reference evidence="8" key="1">
    <citation type="submission" date="2017-09" db="EMBL/GenBank/DDBJ databases">
        <title>Depth-based differentiation of microbial function through sediment-hosted aquifers and enrichment of novel symbionts in the deep terrestrial subsurface.</title>
        <authorList>
            <person name="Probst A.J."/>
            <person name="Ladd B."/>
            <person name="Jarett J.K."/>
            <person name="Geller-Mcgrath D.E."/>
            <person name="Sieber C.M.K."/>
            <person name="Emerson J.B."/>
            <person name="Anantharaman K."/>
            <person name="Thomas B.C."/>
            <person name="Malmstrom R."/>
            <person name="Stieglmeier M."/>
            <person name="Klingl A."/>
            <person name="Woyke T."/>
            <person name="Ryan C.M."/>
            <person name="Banfield J.F."/>
        </authorList>
    </citation>
    <scope>NUCLEOTIDE SEQUENCE [LARGE SCALE GENOMIC DNA]</scope>
</reference>
<comment type="subcellular location">
    <subcellularLocation>
        <location evidence="1">Membrane</location>
        <topology evidence="1">Single-pass membrane protein</topology>
    </subcellularLocation>
</comment>